<keyword evidence="3" id="KW-1185">Reference proteome</keyword>
<evidence type="ECO:0000313" key="3">
    <source>
        <dbReference type="Proteomes" id="UP001153269"/>
    </source>
</evidence>
<evidence type="ECO:0000256" key="1">
    <source>
        <dbReference type="SAM" id="MobiDB-lite"/>
    </source>
</evidence>
<name>A0A9N7UEW9_PLEPL</name>
<reference evidence="2" key="1">
    <citation type="submission" date="2020-03" db="EMBL/GenBank/DDBJ databases">
        <authorList>
            <person name="Weist P."/>
        </authorList>
    </citation>
    <scope>NUCLEOTIDE SEQUENCE</scope>
</reference>
<dbReference type="AlphaFoldDB" id="A0A9N7UEW9"/>
<dbReference type="EMBL" id="CADEAL010001258">
    <property type="protein sequence ID" value="CAB1430719.1"/>
    <property type="molecule type" value="Genomic_DNA"/>
</dbReference>
<protein>
    <submittedName>
        <fullName evidence="2">Uncharacterized protein</fullName>
    </submittedName>
</protein>
<feature type="region of interest" description="Disordered" evidence="1">
    <location>
        <begin position="41"/>
        <end position="72"/>
    </location>
</feature>
<sequence length="177" mass="19721">MTENLWCAHTEILFFQIAVNASRLLPLPPAYHSSVLTSARSDQSRGSVAQQQQRCSVGEQTRRERERLEGRDSTWVTALDKQHPRYLPDTLTGRPASPASVRTPRRRGSSGLLSAPTRAVKCHRSRRAEASAPVGLDRWETGGMLARRGHASGMRAELKVAIVDVQVEASWQCPLRR</sequence>
<feature type="compositionally biased region" description="Polar residues" evidence="1">
    <location>
        <begin position="41"/>
        <end position="59"/>
    </location>
</feature>
<organism evidence="2 3">
    <name type="scientific">Pleuronectes platessa</name>
    <name type="common">European plaice</name>
    <dbReference type="NCBI Taxonomy" id="8262"/>
    <lineage>
        <taxon>Eukaryota</taxon>
        <taxon>Metazoa</taxon>
        <taxon>Chordata</taxon>
        <taxon>Craniata</taxon>
        <taxon>Vertebrata</taxon>
        <taxon>Euteleostomi</taxon>
        <taxon>Actinopterygii</taxon>
        <taxon>Neopterygii</taxon>
        <taxon>Teleostei</taxon>
        <taxon>Neoteleostei</taxon>
        <taxon>Acanthomorphata</taxon>
        <taxon>Carangaria</taxon>
        <taxon>Pleuronectiformes</taxon>
        <taxon>Pleuronectoidei</taxon>
        <taxon>Pleuronectidae</taxon>
        <taxon>Pleuronectes</taxon>
    </lineage>
</organism>
<comment type="caution">
    <text evidence="2">The sequence shown here is derived from an EMBL/GenBank/DDBJ whole genome shotgun (WGS) entry which is preliminary data.</text>
</comment>
<feature type="compositionally biased region" description="Basic and acidic residues" evidence="1">
    <location>
        <begin position="60"/>
        <end position="72"/>
    </location>
</feature>
<gene>
    <name evidence="2" type="ORF">PLEPLA_LOCUS18705</name>
</gene>
<evidence type="ECO:0000313" key="2">
    <source>
        <dbReference type="EMBL" id="CAB1430719.1"/>
    </source>
</evidence>
<feature type="region of interest" description="Disordered" evidence="1">
    <location>
        <begin position="84"/>
        <end position="116"/>
    </location>
</feature>
<accession>A0A9N7UEW9</accession>
<dbReference type="Proteomes" id="UP001153269">
    <property type="component" value="Unassembled WGS sequence"/>
</dbReference>
<proteinExistence type="predicted"/>